<feature type="transmembrane region" description="Helical" evidence="2">
    <location>
        <begin position="54"/>
        <end position="76"/>
    </location>
</feature>
<feature type="transmembrane region" description="Helical" evidence="2">
    <location>
        <begin position="7"/>
        <end position="30"/>
    </location>
</feature>
<reference evidence="3 4" key="1">
    <citation type="submission" date="2023-04" db="EMBL/GenBank/DDBJ databases">
        <title>A novel bacteria isolated from coastal sediment.</title>
        <authorList>
            <person name="Liu X.-J."/>
            <person name="Du Z.-J."/>
        </authorList>
    </citation>
    <scope>NUCLEOTIDE SEQUENCE [LARGE SCALE GENOMIC DNA]</scope>
    <source>
        <strain evidence="3 4">SDUM461004</strain>
    </source>
</reference>
<name>A0ABU1AJK5_9BACT</name>
<proteinExistence type="predicted"/>
<evidence type="ECO:0000256" key="2">
    <source>
        <dbReference type="SAM" id="Phobius"/>
    </source>
</evidence>
<keyword evidence="2" id="KW-1133">Transmembrane helix</keyword>
<evidence type="ECO:0000313" key="4">
    <source>
        <dbReference type="Proteomes" id="UP001243717"/>
    </source>
</evidence>
<dbReference type="RefSeq" id="WP_308985445.1">
    <property type="nucleotide sequence ID" value="NZ_JARXIC010000016.1"/>
</dbReference>
<gene>
    <name evidence="3" type="ORF">QEH59_11150</name>
</gene>
<organism evidence="3 4">
    <name type="scientific">Thalassobacterium sedimentorum</name>
    <dbReference type="NCBI Taxonomy" id="3041258"/>
    <lineage>
        <taxon>Bacteria</taxon>
        <taxon>Pseudomonadati</taxon>
        <taxon>Verrucomicrobiota</taxon>
        <taxon>Opitutia</taxon>
        <taxon>Puniceicoccales</taxon>
        <taxon>Coraliomargaritaceae</taxon>
        <taxon>Thalassobacterium</taxon>
    </lineage>
</organism>
<dbReference type="PANTHER" id="PTHR31876:SF26">
    <property type="entry name" value="PROTEIN LIKE COV 2"/>
    <property type="match status" value="1"/>
</dbReference>
<dbReference type="InterPro" id="IPR007462">
    <property type="entry name" value="COV1-like"/>
</dbReference>
<dbReference type="Proteomes" id="UP001243717">
    <property type="component" value="Unassembled WGS sequence"/>
</dbReference>
<evidence type="ECO:0000256" key="1">
    <source>
        <dbReference type="SAM" id="MobiDB-lite"/>
    </source>
</evidence>
<keyword evidence="2" id="KW-0472">Membrane</keyword>
<comment type="caution">
    <text evidence="3">The sequence shown here is derived from an EMBL/GenBank/DDBJ whole genome shotgun (WGS) entry which is preliminary data.</text>
</comment>
<accession>A0ABU1AJK5</accession>
<dbReference type="PANTHER" id="PTHR31876">
    <property type="entry name" value="COV-LIKE PROTEIN 1"/>
    <property type="match status" value="1"/>
</dbReference>
<sequence>MFRSLRNAFITGIVVVLPLGVTIIVINFLLEQLGTPASNFFFWYLDPEWRSKPIIEFGLEAISVLVVFLLITLLGYGSRFVLGRIILSGLERLLDQVPFINTVYRTVKQIVDTFSQQKKAVFQEVVLIEYPRKHCYVLGFLTSTAKGETQAVTGEHIVNIFVPTTPNPTSGFLLMLPEADITRLNMSIADGMKLIISGGALVPNPKTGEAVPIENPNQAEGCAPPDDN</sequence>
<feature type="region of interest" description="Disordered" evidence="1">
    <location>
        <begin position="207"/>
        <end position="228"/>
    </location>
</feature>
<evidence type="ECO:0000313" key="3">
    <source>
        <dbReference type="EMBL" id="MDQ8194985.1"/>
    </source>
</evidence>
<protein>
    <submittedName>
        <fullName evidence="3">DUF502 domain-containing protein</fullName>
    </submittedName>
</protein>
<dbReference type="Pfam" id="PF04367">
    <property type="entry name" value="DUF502"/>
    <property type="match status" value="1"/>
</dbReference>
<keyword evidence="4" id="KW-1185">Reference proteome</keyword>
<keyword evidence="2" id="KW-0812">Transmembrane</keyword>
<dbReference type="EMBL" id="JARXIC010000016">
    <property type="protein sequence ID" value="MDQ8194985.1"/>
    <property type="molecule type" value="Genomic_DNA"/>
</dbReference>